<comment type="similarity">
    <text evidence="1">Belongs to the histone H2B family.</text>
</comment>
<dbReference type="GO" id="GO:0000786">
    <property type="term" value="C:nucleosome"/>
    <property type="evidence" value="ECO:0007669"/>
    <property type="project" value="InterPro"/>
</dbReference>
<dbReference type="InterPro" id="IPR007125">
    <property type="entry name" value="H2A/H2B/H3"/>
</dbReference>
<protein>
    <recommendedName>
        <fullName evidence="2">Core Histone H2A/H2B/H3 domain-containing protein</fullName>
    </recommendedName>
</protein>
<feature type="domain" description="Core Histone H2A/H2B/H3" evidence="2">
    <location>
        <begin position="23"/>
        <end position="101"/>
    </location>
</feature>
<dbReference type="STRING" id="38772.ENSGAGP00000007201"/>
<evidence type="ECO:0000256" key="1">
    <source>
        <dbReference type="ARBA" id="ARBA00006846"/>
    </source>
</evidence>
<reference evidence="4" key="1">
    <citation type="journal article" date="2017" name="PLoS ONE">
        <title>The Agassiz's desert tortoise genome provides a resource for the conservation of a threatened species.</title>
        <authorList>
            <person name="Tollis M."/>
            <person name="DeNardo D.F."/>
            <person name="Cornelius J.A."/>
            <person name="Dolby G.A."/>
            <person name="Edwards T."/>
            <person name="Henen B.T."/>
            <person name="Karl A.E."/>
            <person name="Murphy R.W."/>
            <person name="Kusumi K."/>
        </authorList>
    </citation>
    <scope>NUCLEOTIDE SEQUENCE [LARGE SCALE GENOMIC DNA]</scope>
</reference>
<sequence>MIHQYKSLRMPGIMAHSAPGQTQMKGDKNCRKTRKESYSISAYNILKQVHQDAGISSKVMGIMNSFVNDIFKHLAGEASVLVHYNKLSAITFWEIQTTVHLLQPRELAKHAVSKCATAVTKYTSSKYTLKLF</sequence>
<proteinExistence type="inferred from homology"/>
<evidence type="ECO:0000313" key="3">
    <source>
        <dbReference type="Ensembl" id="ENSGAGP00000007201.1"/>
    </source>
</evidence>
<reference evidence="3" key="3">
    <citation type="submission" date="2025-09" db="UniProtKB">
        <authorList>
            <consortium name="Ensembl"/>
        </authorList>
    </citation>
    <scope>IDENTIFICATION</scope>
</reference>
<dbReference type="PANTHER" id="PTHR23428">
    <property type="entry name" value="HISTONE H2B"/>
    <property type="match status" value="1"/>
</dbReference>
<dbReference type="GO" id="GO:0005634">
    <property type="term" value="C:nucleus"/>
    <property type="evidence" value="ECO:0007669"/>
    <property type="project" value="UniProtKB-ARBA"/>
</dbReference>
<dbReference type="GO" id="GO:0030527">
    <property type="term" value="F:structural constituent of chromatin"/>
    <property type="evidence" value="ECO:0007669"/>
    <property type="project" value="InterPro"/>
</dbReference>
<dbReference type="Pfam" id="PF00125">
    <property type="entry name" value="Histone"/>
    <property type="match status" value="1"/>
</dbReference>
<evidence type="ECO:0000313" key="4">
    <source>
        <dbReference type="Proteomes" id="UP000291020"/>
    </source>
</evidence>
<dbReference type="Ensembl" id="ENSGAGT00000008329.1">
    <property type="protein sequence ID" value="ENSGAGP00000007201.1"/>
    <property type="gene ID" value="ENSGAGG00000005784.1"/>
</dbReference>
<keyword evidence="4" id="KW-1185">Reference proteome</keyword>
<dbReference type="SUPFAM" id="SSF47113">
    <property type="entry name" value="Histone-fold"/>
    <property type="match status" value="1"/>
</dbReference>
<dbReference type="InterPro" id="IPR009072">
    <property type="entry name" value="Histone-fold"/>
</dbReference>
<dbReference type="Proteomes" id="UP000291020">
    <property type="component" value="Unassembled WGS sequence"/>
</dbReference>
<dbReference type="PRINTS" id="PR00621">
    <property type="entry name" value="HISTONEH2B"/>
</dbReference>
<evidence type="ECO:0000259" key="2">
    <source>
        <dbReference type="Pfam" id="PF00125"/>
    </source>
</evidence>
<dbReference type="GO" id="GO:0003677">
    <property type="term" value="F:DNA binding"/>
    <property type="evidence" value="ECO:0007669"/>
    <property type="project" value="InterPro"/>
</dbReference>
<accession>A0A452GYR6</accession>
<dbReference type="InterPro" id="IPR000558">
    <property type="entry name" value="Histone_H2B"/>
</dbReference>
<dbReference type="GO" id="GO:0046982">
    <property type="term" value="F:protein heterodimerization activity"/>
    <property type="evidence" value="ECO:0007669"/>
    <property type="project" value="InterPro"/>
</dbReference>
<name>A0A452GYR6_9SAUR</name>
<dbReference type="FunFam" id="1.10.20.10:FF:000043">
    <property type="entry name" value="Histone H2B"/>
    <property type="match status" value="1"/>
</dbReference>
<dbReference type="CDD" id="cd22910">
    <property type="entry name" value="HFD_H2B"/>
    <property type="match status" value="1"/>
</dbReference>
<dbReference type="Gene3D" id="1.10.20.10">
    <property type="entry name" value="Histone, subunit A"/>
    <property type="match status" value="1"/>
</dbReference>
<dbReference type="AlphaFoldDB" id="A0A452GYR6"/>
<dbReference type="SMART" id="SM00427">
    <property type="entry name" value="H2B"/>
    <property type="match status" value="1"/>
</dbReference>
<organism evidence="3 4">
    <name type="scientific">Gopherus agassizii</name>
    <name type="common">Agassiz's desert tortoise</name>
    <dbReference type="NCBI Taxonomy" id="38772"/>
    <lineage>
        <taxon>Eukaryota</taxon>
        <taxon>Metazoa</taxon>
        <taxon>Chordata</taxon>
        <taxon>Craniata</taxon>
        <taxon>Vertebrata</taxon>
        <taxon>Euteleostomi</taxon>
        <taxon>Archelosauria</taxon>
        <taxon>Testudinata</taxon>
        <taxon>Testudines</taxon>
        <taxon>Cryptodira</taxon>
        <taxon>Durocryptodira</taxon>
        <taxon>Testudinoidea</taxon>
        <taxon>Testudinidae</taxon>
        <taxon>Gopherus</taxon>
    </lineage>
</organism>
<reference evidence="3" key="2">
    <citation type="submission" date="2025-08" db="UniProtKB">
        <authorList>
            <consortium name="Ensembl"/>
        </authorList>
    </citation>
    <scope>IDENTIFICATION</scope>
</reference>